<organism evidence="1 2">
    <name type="scientific">Oldenlandia corymbosa var. corymbosa</name>
    <dbReference type="NCBI Taxonomy" id="529605"/>
    <lineage>
        <taxon>Eukaryota</taxon>
        <taxon>Viridiplantae</taxon>
        <taxon>Streptophyta</taxon>
        <taxon>Embryophyta</taxon>
        <taxon>Tracheophyta</taxon>
        <taxon>Spermatophyta</taxon>
        <taxon>Magnoliopsida</taxon>
        <taxon>eudicotyledons</taxon>
        <taxon>Gunneridae</taxon>
        <taxon>Pentapetalae</taxon>
        <taxon>asterids</taxon>
        <taxon>lamiids</taxon>
        <taxon>Gentianales</taxon>
        <taxon>Rubiaceae</taxon>
        <taxon>Rubioideae</taxon>
        <taxon>Spermacoceae</taxon>
        <taxon>Hedyotis-Oldenlandia complex</taxon>
        <taxon>Oldenlandia</taxon>
    </lineage>
</organism>
<evidence type="ECO:0000313" key="2">
    <source>
        <dbReference type="Proteomes" id="UP001161247"/>
    </source>
</evidence>
<gene>
    <name evidence="1" type="ORF">OLC1_LOCUS6729</name>
</gene>
<dbReference type="AlphaFoldDB" id="A0AAV1CKA9"/>
<dbReference type="Proteomes" id="UP001161247">
    <property type="component" value="Chromosome 2"/>
</dbReference>
<evidence type="ECO:0000313" key="1">
    <source>
        <dbReference type="EMBL" id="CAI9095841.1"/>
    </source>
</evidence>
<reference evidence="1" key="1">
    <citation type="submission" date="2023-03" db="EMBL/GenBank/DDBJ databases">
        <authorList>
            <person name="Julca I."/>
        </authorList>
    </citation>
    <scope>NUCLEOTIDE SEQUENCE</scope>
</reference>
<sequence>MLVRCCGRFQLDFDDICGELMNCQWAVVGVHCSQLARRRRRALIKHLRRLFFSLNLKETDEHAFILKSKQQPTLKVVGPIIRDHVQPRMQQLLMLSEKNMNAELPDARHGQDVEINNPSEDNICPRKRVIGSEMPSAELLAAAAKLTEAEAE</sequence>
<keyword evidence="2" id="KW-1185">Reference proteome</keyword>
<proteinExistence type="predicted"/>
<dbReference type="PANTHER" id="PTHR47422:SF1">
    <property type="entry name" value="DNAJ HEAT SHOCK N-TERMINAL DOMAIN-CONTAINING PROTEIN"/>
    <property type="match status" value="1"/>
</dbReference>
<name>A0AAV1CKA9_OLDCO</name>
<dbReference type="EMBL" id="OX459119">
    <property type="protein sequence ID" value="CAI9095841.1"/>
    <property type="molecule type" value="Genomic_DNA"/>
</dbReference>
<dbReference type="PANTHER" id="PTHR47422">
    <property type="entry name" value="DNAJ HEAT SHOCK N-TERMINAL DOMAIN-CONTAINING PROTEIN"/>
    <property type="match status" value="1"/>
</dbReference>
<protein>
    <submittedName>
        <fullName evidence="1">OLC1v1031864C1</fullName>
    </submittedName>
</protein>
<accession>A0AAV1CKA9</accession>